<dbReference type="Pfam" id="PF01553">
    <property type="entry name" value="Acyltransferase"/>
    <property type="match status" value="1"/>
</dbReference>
<dbReference type="EMBL" id="LNYY01000021">
    <property type="protein sequence ID" value="KTD67402.1"/>
    <property type="molecule type" value="Genomic_DNA"/>
</dbReference>
<evidence type="ECO:0000313" key="3">
    <source>
        <dbReference type="EMBL" id="KTD67402.1"/>
    </source>
</evidence>
<dbReference type="AlphaFoldDB" id="A0A0W0ZEP9"/>
<gene>
    <name evidence="3" type="ORF">Lste_3608</name>
</gene>
<evidence type="ECO:0000259" key="2">
    <source>
        <dbReference type="SMART" id="SM00563"/>
    </source>
</evidence>
<keyword evidence="4" id="KW-1185">Reference proteome</keyword>
<dbReference type="OrthoDB" id="5645212at2"/>
<accession>A0A0W0ZEP9</accession>
<evidence type="ECO:0000313" key="4">
    <source>
        <dbReference type="Proteomes" id="UP000054926"/>
    </source>
</evidence>
<proteinExistence type="predicted"/>
<dbReference type="PATRIC" id="fig|947033.5.peg.3834"/>
<dbReference type="Proteomes" id="UP000054926">
    <property type="component" value="Unassembled WGS sequence"/>
</dbReference>
<feature type="transmembrane region" description="Helical" evidence="1">
    <location>
        <begin position="20"/>
        <end position="38"/>
    </location>
</feature>
<reference evidence="3 4" key="1">
    <citation type="submission" date="2015-11" db="EMBL/GenBank/DDBJ databases">
        <title>Genomic analysis of 38 Legionella species identifies large and diverse effector repertoires.</title>
        <authorList>
            <person name="Burstein D."/>
            <person name="Amaro F."/>
            <person name="Zusman T."/>
            <person name="Lifshitz Z."/>
            <person name="Cohen O."/>
            <person name="Gilbert J.A."/>
            <person name="Pupko T."/>
            <person name="Shuman H.A."/>
            <person name="Segal G."/>
        </authorList>
    </citation>
    <scope>NUCLEOTIDE SEQUENCE [LARGE SCALE GENOMIC DNA]</scope>
    <source>
        <strain evidence="3 4">IMVS3376</strain>
    </source>
</reference>
<organism evidence="3 4">
    <name type="scientific">Legionella steelei</name>
    <dbReference type="NCBI Taxonomy" id="947033"/>
    <lineage>
        <taxon>Bacteria</taxon>
        <taxon>Pseudomonadati</taxon>
        <taxon>Pseudomonadota</taxon>
        <taxon>Gammaproteobacteria</taxon>
        <taxon>Legionellales</taxon>
        <taxon>Legionellaceae</taxon>
        <taxon>Legionella</taxon>
    </lineage>
</organism>
<keyword evidence="1" id="KW-1133">Transmembrane helix</keyword>
<dbReference type="RefSeq" id="WP_058512391.1">
    <property type="nucleotide sequence ID" value="NZ_DAIOMV010000001.1"/>
</dbReference>
<dbReference type="GO" id="GO:0016746">
    <property type="term" value="F:acyltransferase activity"/>
    <property type="evidence" value="ECO:0007669"/>
    <property type="project" value="InterPro"/>
</dbReference>
<feature type="domain" description="Phospholipid/glycerol acyltransferase" evidence="2">
    <location>
        <begin position="84"/>
        <end position="222"/>
    </location>
</feature>
<comment type="caution">
    <text evidence="3">The sequence shown here is derived from an EMBL/GenBank/DDBJ whole genome shotgun (WGS) entry which is preliminary data.</text>
</comment>
<dbReference type="SMART" id="SM00563">
    <property type="entry name" value="PlsC"/>
    <property type="match status" value="1"/>
</dbReference>
<dbReference type="InterPro" id="IPR002123">
    <property type="entry name" value="Plipid/glycerol_acylTrfase"/>
</dbReference>
<name>A0A0W0ZEP9_9GAMM</name>
<evidence type="ECO:0000256" key="1">
    <source>
        <dbReference type="SAM" id="Phobius"/>
    </source>
</evidence>
<protein>
    <recommendedName>
        <fullName evidence="2">Phospholipid/glycerol acyltransferase domain-containing protein</fullName>
    </recommendedName>
</protein>
<keyword evidence="1" id="KW-0472">Membrane</keyword>
<keyword evidence="1" id="KW-0812">Transmembrane</keyword>
<sequence>MPGLGSHLDLHNDNDTSSSAYNLLYLLFALATLTYLLARYFESRNRLNYESRSARIISGLIKTTTDLLHTKSDDIKITDYEGQIIAVGPHRTGLVDGAVVASKMEGIPPHVFATDDYDKIPGVRTFLDMFQAITIKSKASKSSDGRSANAEALEKAGQILREKGCLALFPQGNLAKIGQEPHRVYDGAAKLAVKNNAAIRVLRLDGFWSVDNPLIPVFIRNNSIYRALGSFLHMNNVRVTECCVIDFHTKPGSENLSEVEKIEKICMQLYAFYRRPENLTVKQIRAIEKEVVDISDKTHHLIWAKKLKRDGLVKELATLETERAELEKTALTSMNASH</sequence>